<keyword evidence="9" id="KW-1185">Reference proteome</keyword>
<dbReference type="FunFam" id="3.40.50.10190:FF:000002">
    <property type="entry name" value="Pescadillo homolog"/>
    <property type="match status" value="1"/>
</dbReference>
<dbReference type="GO" id="GO:0000463">
    <property type="term" value="P:maturation of LSU-rRNA from tricistronic rRNA transcript (SSU-rRNA, 5.8S rRNA, LSU-rRNA)"/>
    <property type="evidence" value="ECO:0007669"/>
    <property type="project" value="TreeGrafter"/>
</dbReference>
<dbReference type="PROSITE" id="PS50172">
    <property type="entry name" value="BRCT"/>
    <property type="match status" value="1"/>
</dbReference>
<dbReference type="SMART" id="SM00292">
    <property type="entry name" value="BRCT"/>
    <property type="match status" value="1"/>
</dbReference>
<protein>
    <submittedName>
        <fullName evidence="8">Pescadillo N-terminus-domain-containing protein</fullName>
    </submittedName>
</protein>
<accession>A0A4P9VVW5</accession>
<evidence type="ECO:0000256" key="3">
    <source>
        <dbReference type="ARBA" id="ARBA00022552"/>
    </source>
</evidence>
<dbReference type="EMBL" id="ML001816">
    <property type="protein sequence ID" value="RKO82985.1"/>
    <property type="molecule type" value="Genomic_DNA"/>
</dbReference>
<keyword evidence="5" id="KW-0175">Coiled coil</keyword>
<gene>
    <name evidence="8" type="ORF">BDK51DRAFT_24972</name>
</gene>
<proteinExistence type="inferred from homology"/>
<dbReference type="Pfam" id="PF06732">
    <property type="entry name" value="Pescadillo_N"/>
    <property type="match status" value="1"/>
</dbReference>
<feature type="domain" description="BRCT" evidence="7">
    <location>
        <begin position="314"/>
        <end position="427"/>
    </location>
</feature>
<dbReference type="GO" id="GO:0003723">
    <property type="term" value="F:RNA binding"/>
    <property type="evidence" value="ECO:0007669"/>
    <property type="project" value="TreeGrafter"/>
</dbReference>
<dbReference type="AlphaFoldDB" id="A0A4P9VVW5"/>
<keyword evidence="4" id="KW-0539">Nucleus</keyword>
<dbReference type="PANTHER" id="PTHR12221">
    <property type="entry name" value="PESCADILLO - RELATED"/>
    <property type="match status" value="1"/>
</dbReference>
<feature type="compositionally biased region" description="Acidic residues" evidence="6">
    <location>
        <begin position="460"/>
        <end position="490"/>
    </location>
</feature>
<evidence type="ECO:0000256" key="6">
    <source>
        <dbReference type="SAM" id="MobiDB-lite"/>
    </source>
</evidence>
<evidence type="ECO:0000256" key="5">
    <source>
        <dbReference type="SAM" id="Coils"/>
    </source>
</evidence>
<sequence>RRLCILKGIYPRAPTNKKKVGKGSTAAKTYYYRKDIQFLFHEPVLAKLRDHKVFAKKINKALGKREFAQARALAENKPVYTLDHIIKERYPSFIDAVRDLDDALSMIFLFGTLPAGDKIQNAHVDTCQRLASEFLHYVVQSRSLRAVFLSIKGIYYRAEIKGQDVTWIVPYQFSQNVPTDVDFRVMSTFLELYETLLGFVNYKLYSELNLVYPPRLDKEREAGAAGMGAYILETTDGRDVIEDLARKATAPADGAADAPSIESKDNKKKLARRLKSLDAKLSQIQDAAAADEDESAAADSVPTLDALSASAATVPTSLFAGCVFYLSREVPRNSLEFAIRSFGGQVGWDASAGTGSPFAEDDPRITHQIVDRPPVAAAATTAIGGTDGAAPVIVARRTFDRREYLQPQWVYDSINVKRLVRTKGYHPGETLPPHLSPFVSAREGDYVPLEAAALEEEVVGETTEMEVDAEEVEEEEDDMEEEAAEDDDADVSAVCVGGGRGGEEGDRRTG</sequence>
<evidence type="ECO:0000256" key="4">
    <source>
        <dbReference type="ARBA" id="ARBA00023242"/>
    </source>
</evidence>
<evidence type="ECO:0000259" key="7">
    <source>
        <dbReference type="PROSITE" id="PS50172"/>
    </source>
</evidence>
<evidence type="ECO:0000313" key="8">
    <source>
        <dbReference type="EMBL" id="RKO82985.1"/>
    </source>
</evidence>
<dbReference type="HAMAP" id="MF_03028">
    <property type="entry name" value="Pescadillo"/>
    <property type="match status" value="1"/>
</dbReference>
<organism evidence="8 9">
    <name type="scientific">Blyttiomyces helicus</name>
    <dbReference type="NCBI Taxonomy" id="388810"/>
    <lineage>
        <taxon>Eukaryota</taxon>
        <taxon>Fungi</taxon>
        <taxon>Fungi incertae sedis</taxon>
        <taxon>Chytridiomycota</taxon>
        <taxon>Chytridiomycota incertae sedis</taxon>
        <taxon>Chytridiomycetes</taxon>
        <taxon>Chytridiomycetes incertae sedis</taxon>
        <taxon>Blyttiomyces</taxon>
    </lineage>
</organism>
<feature type="coiled-coil region" evidence="5">
    <location>
        <begin position="267"/>
        <end position="294"/>
    </location>
</feature>
<name>A0A4P9VVW5_9FUNG</name>
<reference evidence="9" key="1">
    <citation type="journal article" date="2018" name="Nat. Microbiol.">
        <title>Leveraging single-cell genomics to expand the fungal tree of life.</title>
        <authorList>
            <person name="Ahrendt S.R."/>
            <person name="Quandt C.A."/>
            <person name="Ciobanu D."/>
            <person name="Clum A."/>
            <person name="Salamov A."/>
            <person name="Andreopoulos B."/>
            <person name="Cheng J.F."/>
            <person name="Woyke T."/>
            <person name="Pelin A."/>
            <person name="Henrissat B."/>
            <person name="Reynolds N.K."/>
            <person name="Benny G.L."/>
            <person name="Smith M.E."/>
            <person name="James T.Y."/>
            <person name="Grigoriev I.V."/>
        </authorList>
    </citation>
    <scope>NUCLEOTIDE SEQUENCE [LARGE SCALE GENOMIC DNA]</scope>
</reference>
<dbReference type="InterPro" id="IPR010613">
    <property type="entry name" value="PES"/>
</dbReference>
<dbReference type="Gene3D" id="3.40.50.10190">
    <property type="entry name" value="BRCT domain"/>
    <property type="match status" value="1"/>
</dbReference>
<evidence type="ECO:0000256" key="1">
    <source>
        <dbReference type="ARBA" id="ARBA00004604"/>
    </source>
</evidence>
<dbReference type="OrthoDB" id="10264910at2759"/>
<dbReference type="CDD" id="cd17709">
    <property type="entry name" value="BRCT_pescadillo_like"/>
    <property type="match status" value="1"/>
</dbReference>
<keyword evidence="2" id="KW-0690">Ribosome biogenesis</keyword>
<dbReference type="GO" id="GO:0070545">
    <property type="term" value="C:PeBoW complex"/>
    <property type="evidence" value="ECO:0007669"/>
    <property type="project" value="TreeGrafter"/>
</dbReference>
<dbReference type="SUPFAM" id="SSF52113">
    <property type="entry name" value="BRCT domain"/>
    <property type="match status" value="1"/>
</dbReference>
<feature type="region of interest" description="Disordered" evidence="6">
    <location>
        <begin position="460"/>
        <end position="510"/>
    </location>
</feature>
<feature type="non-terminal residue" evidence="8">
    <location>
        <position position="1"/>
    </location>
</feature>
<dbReference type="InterPro" id="IPR001357">
    <property type="entry name" value="BRCT_dom"/>
</dbReference>
<keyword evidence="3" id="KW-0698">rRNA processing</keyword>
<evidence type="ECO:0000313" key="9">
    <source>
        <dbReference type="Proteomes" id="UP000269721"/>
    </source>
</evidence>
<dbReference type="Proteomes" id="UP000269721">
    <property type="component" value="Unassembled WGS sequence"/>
</dbReference>
<comment type="subcellular location">
    <subcellularLocation>
        <location evidence="1">Nucleus</location>
        <location evidence="1">Nucleolus</location>
    </subcellularLocation>
</comment>
<dbReference type="InterPro" id="IPR036420">
    <property type="entry name" value="BRCT_dom_sf"/>
</dbReference>
<evidence type="ECO:0000256" key="2">
    <source>
        <dbReference type="ARBA" id="ARBA00022517"/>
    </source>
</evidence>
<dbReference type="PANTHER" id="PTHR12221:SF6">
    <property type="entry name" value="PESCADILLO HOMOLOG"/>
    <property type="match status" value="1"/>
</dbReference>
<feature type="compositionally biased region" description="Basic and acidic residues" evidence="6">
    <location>
        <begin position="501"/>
        <end position="510"/>
    </location>
</feature>